<dbReference type="Gene3D" id="3.40.1360.10">
    <property type="match status" value="1"/>
</dbReference>
<feature type="region of interest" description="Disordered" evidence="11">
    <location>
        <begin position="284"/>
        <end position="304"/>
    </location>
</feature>
<sequence>MFDSSGTTSDHHSDTDTDTDGDNDEESLKRYVQDDEYKHGSLEHPIDLTQIEDEDLTQDISPPYHDGREGRTQRQNQVKRKRRIFVPSPSPPIHLSYLPYHNDSSQQIQVQNESQGEETSSYFGNHFEGAESDTQSVEEDNLPIIEEDDDDHHDNLQEDLLIPDRRHSLLSFTSHSLTHDHLRTQSQRKGKDEDEALFMELVRRTESKRRYEIVAQESNQSQIQVKTQESESVRRSRGPAETDTVLVESQDDGSRTKTLEFLGSIVTDFLTQLHSSQLILDSREEERYNKRNPQKKRRISDDSQEVLVEEEEEESEESQNLSQTEVGVKLHLKNRKTGNDQIISFPDDPLSRMAGQTSIDKITCIIRVVAVLYEAVCSRTVVTLRDIFYRDKALFKRQDVVDKLVDDLVATAGLKRRDFYVCASAKGLIAATSLHIHRRTGEEVRLSSTIASLIDPVERIDHLYSPNGVNWVLVVEKDAVFQTLCSAKLLEDTRLGPGVMITGKGFPDLATRQLVHLIAESYPFAKMYALVDADPHGISILSTYAFGSKNTLHSHDHIGLSLGDRIQWLGVKASDFKKLGIKYDDLLPLEKSDIQLAMRMLKGDTLPEEWKRELSQIIHLNRKAEIEIILESNSDYNSEDLLKDDNDYFYEGVSGHSHTDMKRKSKLVEYIVERIING</sequence>
<evidence type="ECO:0000256" key="7">
    <source>
        <dbReference type="ARBA" id="ARBA00023029"/>
    </source>
</evidence>
<dbReference type="PANTHER" id="PTHR10848:SF0">
    <property type="entry name" value="MEIOTIC RECOMBINATION PROTEIN SPO11"/>
    <property type="match status" value="1"/>
</dbReference>
<evidence type="ECO:0000256" key="11">
    <source>
        <dbReference type="SAM" id="MobiDB-lite"/>
    </source>
</evidence>
<reference evidence="14 15" key="1">
    <citation type="submission" date="2024-01" db="EMBL/GenBank/DDBJ databases">
        <title>Comparative genomics of Cryptococcus and Kwoniella reveals pathogenesis evolution and contrasting modes of karyotype evolution via chromosome fusion or intercentromeric recombination.</title>
        <authorList>
            <person name="Coelho M.A."/>
            <person name="David-Palma M."/>
            <person name="Shea T."/>
            <person name="Bowers K."/>
            <person name="McGinley-Smith S."/>
            <person name="Mohammad A.W."/>
            <person name="Gnirke A."/>
            <person name="Yurkov A.M."/>
            <person name="Nowrousian M."/>
            <person name="Sun S."/>
            <person name="Cuomo C.A."/>
            <person name="Heitman J."/>
        </authorList>
    </citation>
    <scope>NUCLEOTIDE SEQUENCE [LARGE SCALE GENOMIC DNA]</scope>
    <source>
        <strain evidence="14">CBS 11374</strain>
    </source>
</reference>
<dbReference type="Pfam" id="PF04406">
    <property type="entry name" value="TP6A_N"/>
    <property type="match status" value="1"/>
</dbReference>
<dbReference type="Gene3D" id="1.10.10.10">
    <property type="entry name" value="Winged helix-like DNA-binding domain superfamily/Winged helix DNA-binding domain"/>
    <property type="match status" value="1"/>
</dbReference>
<keyword evidence="9 10" id="KW-0413">Isomerase</keyword>
<evidence type="ECO:0000259" key="13">
    <source>
        <dbReference type="Pfam" id="PF21180"/>
    </source>
</evidence>
<feature type="region of interest" description="Disordered" evidence="11">
    <location>
        <begin position="105"/>
        <end position="138"/>
    </location>
</feature>
<keyword evidence="6" id="KW-0460">Magnesium</keyword>
<evidence type="ECO:0000256" key="8">
    <source>
        <dbReference type="ARBA" id="ARBA00023125"/>
    </source>
</evidence>
<evidence type="ECO:0000256" key="10">
    <source>
        <dbReference type="PROSITE-ProRule" id="PRU01385"/>
    </source>
</evidence>
<evidence type="ECO:0000256" key="4">
    <source>
        <dbReference type="ARBA" id="ARBA00012895"/>
    </source>
</evidence>
<feature type="compositionally biased region" description="Acidic residues" evidence="11">
    <location>
        <begin position="16"/>
        <end position="25"/>
    </location>
</feature>
<feature type="domain" description="Spo11/DNA topoisomerase VI subunit A N-terminal" evidence="12">
    <location>
        <begin position="361"/>
        <end position="421"/>
    </location>
</feature>
<keyword evidence="8 10" id="KW-0238">DNA-binding</keyword>
<evidence type="ECO:0000256" key="3">
    <source>
        <dbReference type="ARBA" id="ARBA00006559"/>
    </source>
</evidence>
<keyword evidence="5" id="KW-0479">Metal-binding</keyword>
<organism evidence="14 15">
    <name type="scientific">Kwoniella shivajii</name>
    <dbReference type="NCBI Taxonomy" id="564305"/>
    <lineage>
        <taxon>Eukaryota</taxon>
        <taxon>Fungi</taxon>
        <taxon>Dikarya</taxon>
        <taxon>Basidiomycota</taxon>
        <taxon>Agaricomycotina</taxon>
        <taxon>Tremellomycetes</taxon>
        <taxon>Tremellales</taxon>
        <taxon>Cryptococcaceae</taxon>
        <taxon>Kwoniella</taxon>
    </lineage>
</organism>
<feature type="compositionally biased region" description="Basic and acidic residues" evidence="11">
    <location>
        <begin position="228"/>
        <end position="240"/>
    </location>
</feature>
<dbReference type="InterPro" id="IPR036388">
    <property type="entry name" value="WH-like_DNA-bd_sf"/>
</dbReference>
<gene>
    <name evidence="14" type="ORF">IL334_003067</name>
</gene>
<dbReference type="InterPro" id="IPR013049">
    <property type="entry name" value="Spo11/TopoVI_A_N"/>
</dbReference>
<dbReference type="EC" id="5.6.2.2" evidence="4"/>
<proteinExistence type="inferred from homology"/>
<feature type="region of interest" description="Disordered" evidence="11">
    <location>
        <begin position="1"/>
        <end position="92"/>
    </location>
</feature>
<keyword evidence="15" id="KW-1185">Reference proteome</keyword>
<dbReference type="PRINTS" id="PR01550">
    <property type="entry name" value="TOP6AFAMILY"/>
</dbReference>
<dbReference type="InterPro" id="IPR034136">
    <property type="entry name" value="TOPRIM_Topo6A/Spo11"/>
</dbReference>
<feature type="compositionally biased region" description="Polar residues" evidence="11">
    <location>
        <begin position="217"/>
        <end position="227"/>
    </location>
</feature>
<dbReference type="EMBL" id="CP141884">
    <property type="protein sequence ID" value="WRT66114.1"/>
    <property type="molecule type" value="Genomic_DNA"/>
</dbReference>
<dbReference type="PROSITE" id="PS52041">
    <property type="entry name" value="TOPO_IIB"/>
    <property type="match status" value="1"/>
</dbReference>
<dbReference type="Proteomes" id="UP001329825">
    <property type="component" value="Chromosome 4"/>
</dbReference>
<dbReference type="GeneID" id="87955198"/>
<evidence type="ECO:0000256" key="9">
    <source>
        <dbReference type="ARBA" id="ARBA00023235"/>
    </source>
</evidence>
<dbReference type="InterPro" id="IPR002815">
    <property type="entry name" value="Spo11/TopoVI_A"/>
</dbReference>
<dbReference type="CDD" id="cd00223">
    <property type="entry name" value="TOPRIM_TopoIIB_SPO"/>
    <property type="match status" value="1"/>
</dbReference>
<evidence type="ECO:0000256" key="5">
    <source>
        <dbReference type="ARBA" id="ARBA00022723"/>
    </source>
</evidence>
<protein>
    <recommendedName>
        <fullName evidence="4">DNA topoisomerase (ATP-hydrolyzing)</fullName>
        <ecNumber evidence="4">5.6.2.2</ecNumber>
    </recommendedName>
</protein>
<name>A0ABZ1CWI0_9TREE</name>
<evidence type="ECO:0000259" key="12">
    <source>
        <dbReference type="Pfam" id="PF04406"/>
    </source>
</evidence>
<feature type="region of interest" description="Disordered" evidence="11">
    <location>
        <begin position="217"/>
        <end position="253"/>
    </location>
</feature>
<evidence type="ECO:0000256" key="6">
    <source>
        <dbReference type="ARBA" id="ARBA00022842"/>
    </source>
</evidence>
<feature type="active site" description="O-(5'-phospho-DNA)-tyrosine intermediate" evidence="10">
    <location>
        <position position="389"/>
    </location>
</feature>
<accession>A0ABZ1CWI0</accession>
<dbReference type="Pfam" id="PF21180">
    <property type="entry name" value="TOP6A-Spo11_Toprim"/>
    <property type="match status" value="1"/>
</dbReference>
<evidence type="ECO:0000256" key="1">
    <source>
        <dbReference type="ARBA" id="ARBA00000185"/>
    </source>
</evidence>
<evidence type="ECO:0000313" key="15">
    <source>
        <dbReference type="Proteomes" id="UP001329825"/>
    </source>
</evidence>
<comment type="catalytic activity">
    <reaction evidence="1 10">
        <text>ATP-dependent breakage, passage and rejoining of double-stranded DNA.</text>
        <dbReference type="EC" id="5.6.2.2"/>
    </reaction>
</comment>
<feature type="compositionally biased region" description="Basic and acidic residues" evidence="11">
    <location>
        <begin position="26"/>
        <end position="46"/>
    </location>
</feature>
<dbReference type="RefSeq" id="XP_062790854.1">
    <property type="nucleotide sequence ID" value="XM_062934803.1"/>
</dbReference>
<keyword evidence="7 10" id="KW-0799">Topoisomerase</keyword>
<comment type="cofactor">
    <cofactor evidence="2">
        <name>Mg(2+)</name>
        <dbReference type="ChEBI" id="CHEBI:18420"/>
    </cofactor>
</comment>
<dbReference type="SUPFAM" id="SSF56726">
    <property type="entry name" value="DNA topoisomerase IV, alpha subunit"/>
    <property type="match status" value="1"/>
</dbReference>
<feature type="domain" description="Topoisomerase 6 subunit A/Spo11 TOPRIM" evidence="13">
    <location>
        <begin position="471"/>
        <end position="643"/>
    </location>
</feature>
<evidence type="ECO:0000256" key="2">
    <source>
        <dbReference type="ARBA" id="ARBA00001946"/>
    </source>
</evidence>
<evidence type="ECO:0000313" key="14">
    <source>
        <dbReference type="EMBL" id="WRT66114.1"/>
    </source>
</evidence>
<comment type="similarity">
    <text evidence="3 10">Belongs to the TOP6A family.</text>
</comment>
<dbReference type="PANTHER" id="PTHR10848">
    <property type="entry name" value="MEIOTIC RECOMBINATION PROTEIN SPO11"/>
    <property type="match status" value="1"/>
</dbReference>
<dbReference type="InterPro" id="IPR036078">
    <property type="entry name" value="Spo11/TopoVI_A_sf"/>
</dbReference>
<feature type="compositionally biased region" description="Polar residues" evidence="11">
    <location>
        <begin position="105"/>
        <end position="123"/>
    </location>
</feature>